<evidence type="ECO:0000259" key="4">
    <source>
        <dbReference type="PROSITE" id="PS51263"/>
    </source>
</evidence>
<organism evidence="5 6">
    <name type="scientific">Sus scrofa</name>
    <name type="common">Pig</name>
    <dbReference type="NCBI Taxonomy" id="9823"/>
    <lineage>
        <taxon>Eukaryota</taxon>
        <taxon>Metazoa</taxon>
        <taxon>Chordata</taxon>
        <taxon>Craniata</taxon>
        <taxon>Vertebrata</taxon>
        <taxon>Euteleostomi</taxon>
        <taxon>Mammalia</taxon>
        <taxon>Eutheria</taxon>
        <taxon>Laurasiatheria</taxon>
        <taxon>Artiodactyla</taxon>
        <taxon>Suina</taxon>
        <taxon>Suidae</taxon>
        <taxon>Sus</taxon>
    </lineage>
</organism>
<evidence type="ECO:0000256" key="2">
    <source>
        <dbReference type="ARBA" id="ARBA00022553"/>
    </source>
</evidence>
<dbReference type="Proteomes" id="UP000008227">
    <property type="component" value="Chromosome X"/>
</dbReference>
<dbReference type="GO" id="GO:0030043">
    <property type="term" value="P:actin filament fragmentation"/>
    <property type="evidence" value="ECO:0000318"/>
    <property type="project" value="GO_Central"/>
</dbReference>
<keyword evidence="6" id="KW-1185">Reference proteome</keyword>
<dbReference type="PANTHER" id="PTHR11913">
    <property type="entry name" value="COFILIN-RELATED"/>
    <property type="match status" value="1"/>
</dbReference>
<evidence type="ECO:0000256" key="1">
    <source>
        <dbReference type="ARBA" id="ARBA00006844"/>
    </source>
</evidence>
<dbReference type="SMR" id="A0A287BRC5"/>
<dbReference type="InterPro" id="IPR017904">
    <property type="entry name" value="ADF/Cofilin"/>
</dbReference>
<reference evidence="5" key="3">
    <citation type="submission" date="2025-08" db="UniProtKB">
        <authorList>
            <consortium name="Ensembl"/>
        </authorList>
    </citation>
    <scope>IDENTIFICATION</scope>
</reference>
<dbReference type="Bgee" id="ENSSSCG00000034717">
    <property type="expression patterns" value="Expressed in ovary and 1 other cell type or tissue"/>
</dbReference>
<evidence type="ECO:0000313" key="6">
    <source>
        <dbReference type="Proteomes" id="UP000008227"/>
    </source>
</evidence>
<dbReference type="GO" id="GO:0000281">
    <property type="term" value="P:mitotic cytokinesis"/>
    <property type="evidence" value="ECO:0000318"/>
    <property type="project" value="GO_Central"/>
</dbReference>
<reference evidence="5" key="4">
    <citation type="submission" date="2025-09" db="UniProtKB">
        <authorList>
            <consortium name="Ensembl"/>
        </authorList>
    </citation>
    <scope>IDENTIFICATION</scope>
</reference>
<dbReference type="GO" id="GO:0030027">
    <property type="term" value="C:lamellipodium"/>
    <property type="evidence" value="ECO:0000318"/>
    <property type="project" value="GO_Central"/>
</dbReference>
<dbReference type="STRING" id="9823.ENSSSCP00000059186"/>
<evidence type="ECO:0000313" key="5">
    <source>
        <dbReference type="Ensembl" id="ENSSSCP00000059186.2"/>
    </source>
</evidence>
<accession>A0A287BRC5</accession>
<dbReference type="InterPro" id="IPR029006">
    <property type="entry name" value="ADF-H/Gelsolin-like_dom_sf"/>
</dbReference>
<reference evidence="5" key="2">
    <citation type="journal article" date="2020" name="Gigascience">
        <title>An improved pig reference genome sequence to enable pig genetics and genomics research.</title>
        <authorList>
            <person name="Warr A."/>
            <person name="Affara N."/>
            <person name="Aken B."/>
            <person name="Beiki H."/>
            <person name="Bickhart D.M."/>
            <person name="Billis K."/>
            <person name="Chow W."/>
            <person name="Eory L."/>
            <person name="Finlayson H.A."/>
            <person name="Flicek P."/>
            <person name="Giron C.G."/>
            <person name="Griffin D.K."/>
            <person name="Hall R."/>
            <person name="Hannum G."/>
            <person name="Hourlier T."/>
            <person name="Howe K."/>
            <person name="Hume D.A."/>
            <person name="Izuogu O."/>
            <person name="Kim K."/>
            <person name="Koren S."/>
            <person name="Liu H."/>
            <person name="Manchanda N."/>
            <person name="Martin F.J."/>
            <person name="Nonneman D.J."/>
            <person name="O'Connor R.E."/>
            <person name="Phillippy A.M."/>
            <person name="Rohrer G.A."/>
            <person name="Rosen B.D."/>
            <person name="Rund L.A."/>
            <person name="Sargent C.A."/>
            <person name="Schook L.B."/>
            <person name="Schroeder S.G."/>
            <person name="Schwartz A.S."/>
            <person name="Skinner B.M."/>
            <person name="Talbot R."/>
            <person name="Tseng E."/>
            <person name="Tuggle C.K."/>
            <person name="Watson M."/>
            <person name="Smith T.P.L."/>
            <person name="Archibald A.L."/>
        </authorList>
    </citation>
    <scope>NUCLEOTIDE SEQUENCE [LARGE SCALE GENOMIC DNA]</scope>
    <source>
        <strain evidence="5">Duroc</strain>
    </source>
</reference>
<dbReference type="SUPFAM" id="SSF55753">
    <property type="entry name" value="Actin depolymerizing proteins"/>
    <property type="match status" value="1"/>
</dbReference>
<dbReference type="Gene3D" id="3.40.20.10">
    <property type="entry name" value="Severin"/>
    <property type="match status" value="1"/>
</dbReference>
<proteinExistence type="inferred from homology"/>
<dbReference type="PROSITE" id="PS51263">
    <property type="entry name" value="ADF_H"/>
    <property type="match status" value="1"/>
</dbReference>
<dbReference type="SMART" id="SM00102">
    <property type="entry name" value="ADF"/>
    <property type="match status" value="1"/>
</dbReference>
<feature type="domain" description="ADF-H" evidence="4">
    <location>
        <begin position="1"/>
        <end position="129"/>
    </location>
</feature>
<dbReference type="InParanoid" id="A0A287BRC5"/>
<dbReference type="GO" id="GO:0051014">
    <property type="term" value="P:actin filament severing"/>
    <property type="evidence" value="ECO:0000318"/>
    <property type="project" value="GO_Central"/>
</dbReference>
<dbReference type="AlphaFoldDB" id="A0A287BRC5"/>
<dbReference type="GO" id="GO:0015629">
    <property type="term" value="C:actin cytoskeleton"/>
    <property type="evidence" value="ECO:0000318"/>
    <property type="project" value="GO_Central"/>
</dbReference>
<dbReference type="InterPro" id="IPR002108">
    <property type="entry name" value="ADF-H"/>
</dbReference>
<keyword evidence="2" id="KW-0597">Phosphoprotein</keyword>
<name>A0A287BRC5_PIG</name>
<keyword evidence="3" id="KW-0009">Actin-binding</keyword>
<protein>
    <recommendedName>
        <fullName evidence="4">ADF-H domain-containing protein</fullName>
    </recommendedName>
</protein>
<dbReference type="Ensembl" id="ENSSSCT00000062455.2">
    <property type="protein sequence ID" value="ENSSSCP00000059186.2"/>
    <property type="gene ID" value="ENSSSCG00000034717.2"/>
</dbReference>
<dbReference type="Pfam" id="PF00241">
    <property type="entry name" value="Cofilin_ADF"/>
    <property type="match status" value="1"/>
</dbReference>
<evidence type="ECO:0000256" key="3">
    <source>
        <dbReference type="ARBA" id="ARBA00023203"/>
    </source>
</evidence>
<reference evidence="6" key="1">
    <citation type="submission" date="2009-11" db="EMBL/GenBank/DDBJ databases">
        <authorList>
            <consortium name="Porcine genome sequencing project"/>
        </authorList>
    </citation>
    <scope>NUCLEOTIDE SEQUENCE [LARGE SCALE GENOMIC DNA]</scope>
    <source>
        <strain evidence="6">Duroc</strain>
    </source>
</reference>
<comment type="similarity">
    <text evidence="1">Belongs to the actin-binding proteins ADF family.</text>
</comment>
<sequence>MASSMTVSDGVFKVFTDIKVPESLTPEEVKECKKGVLFCLSKDKNIILKEGMEILVHDVALYDTNYETKEGKKEDLVFIFWAPESASLKSKMIYASSKDTIKKVTGVKDKLEANCYEEVEDCCTLAEKLGFIFLEGQPLMEARPIRDLLLKKKCCLEVQQVRDPALLSLHWLWSLLWHGFDPWPRNFRMP</sequence>
<dbReference type="GO" id="GO:0051015">
    <property type="term" value="F:actin filament binding"/>
    <property type="evidence" value="ECO:0000318"/>
    <property type="project" value="GO_Central"/>
</dbReference>
<dbReference type="GO" id="GO:0005737">
    <property type="term" value="C:cytoplasm"/>
    <property type="evidence" value="ECO:0000318"/>
    <property type="project" value="GO_Central"/>
</dbReference>
<dbReference type="FunCoup" id="A0A287BRC5">
    <property type="interactions" value="66"/>
</dbReference>
<dbReference type="GeneTree" id="ENSGT00950000183000"/>